<dbReference type="GO" id="GO:0016702">
    <property type="term" value="F:oxidoreductase activity, acting on single donors with incorporation of molecular oxygen, incorporation of two atoms of oxygen"/>
    <property type="evidence" value="ECO:0007669"/>
    <property type="project" value="UniProtKB-ARBA"/>
</dbReference>
<evidence type="ECO:0000313" key="7">
    <source>
        <dbReference type="EMBL" id="KAJ0403456.1"/>
    </source>
</evidence>
<dbReference type="SUPFAM" id="SSF53213">
    <property type="entry name" value="LigB-like"/>
    <property type="match status" value="1"/>
</dbReference>
<dbReference type="Pfam" id="PF02900">
    <property type="entry name" value="LigB"/>
    <property type="match status" value="1"/>
</dbReference>
<keyword evidence="8" id="KW-1185">Reference proteome</keyword>
<comment type="caution">
    <text evidence="7">The sequence shown here is derived from an EMBL/GenBank/DDBJ whole genome shotgun (WGS) entry which is preliminary data.</text>
</comment>
<evidence type="ECO:0000256" key="1">
    <source>
        <dbReference type="ARBA" id="ARBA00001947"/>
    </source>
</evidence>
<dbReference type="Gene3D" id="3.40.830.10">
    <property type="entry name" value="LigB-like"/>
    <property type="match status" value="1"/>
</dbReference>
<protein>
    <recommendedName>
        <fullName evidence="6">Extradiol ring-cleavage dioxygenase class III enzyme subunit B domain-containing protein</fullName>
    </recommendedName>
</protein>
<name>A0AAD5M593_PYTIN</name>
<dbReference type="PANTHER" id="PTHR30096">
    <property type="entry name" value="4,5-DOPA DIOXYGENASE EXTRADIOL-LIKE PROTEIN"/>
    <property type="match status" value="1"/>
</dbReference>
<keyword evidence="4" id="KW-0862">Zinc</keyword>
<accession>A0AAD5M593</accession>
<dbReference type="AlphaFoldDB" id="A0AAD5M593"/>
<reference evidence="7" key="1">
    <citation type="submission" date="2021-12" db="EMBL/GenBank/DDBJ databases">
        <title>Prjna785345.</title>
        <authorList>
            <person name="Rujirawat T."/>
            <person name="Krajaejun T."/>
        </authorList>
    </citation>
    <scope>NUCLEOTIDE SEQUENCE</scope>
    <source>
        <strain evidence="7">Pi057C3</strain>
    </source>
</reference>
<dbReference type="PIRSF" id="PIRSF006157">
    <property type="entry name" value="Doxgns_DODA"/>
    <property type="match status" value="1"/>
</dbReference>
<evidence type="ECO:0000256" key="2">
    <source>
        <dbReference type="ARBA" id="ARBA00007581"/>
    </source>
</evidence>
<dbReference type="CDD" id="cd07363">
    <property type="entry name" value="45_DOPA_Dioxygenase"/>
    <property type="match status" value="1"/>
</dbReference>
<evidence type="ECO:0000256" key="4">
    <source>
        <dbReference type="ARBA" id="ARBA00022833"/>
    </source>
</evidence>
<evidence type="ECO:0000256" key="3">
    <source>
        <dbReference type="ARBA" id="ARBA00022723"/>
    </source>
</evidence>
<evidence type="ECO:0000256" key="5">
    <source>
        <dbReference type="ARBA" id="ARBA00023002"/>
    </source>
</evidence>
<proteinExistence type="inferred from homology"/>
<dbReference type="InterPro" id="IPR004183">
    <property type="entry name" value="Xdiol_dOase_suB"/>
</dbReference>
<sequence length="276" mass="30706">MTTSDSTPFKQPAVFVPHGGGPLPLLGDPGHAEMVQWLTHFQRDFVTTRPDAIVVVTAHWETDVTTITSAAAPKLLYDYYGFPAEAYKVQYPSPGKPALAQRIQTLLQSHGIPSELDAKRGNDHGVFIPLKLMYPDADIPIVQMSIYRSLDPEAHLRLGEALRELRRDNVLLVGSGLSFHSFKYFFGDARDGNRVSIPFHKYLHDALVSSQDPEARRRSLQRWQAAPNAREVHPREEHLMPLLVIAGAGLDEPCEEIFAGKVGGIRTSGYLFGQRS</sequence>
<comment type="cofactor">
    <cofactor evidence="1">
        <name>Zn(2+)</name>
        <dbReference type="ChEBI" id="CHEBI:29105"/>
    </cofactor>
</comment>
<keyword evidence="5" id="KW-0560">Oxidoreductase</keyword>
<dbReference type="InterPro" id="IPR014436">
    <property type="entry name" value="Extradiol_dOase_DODA"/>
</dbReference>
<keyword evidence="3" id="KW-0479">Metal-binding</keyword>
<dbReference type="PANTHER" id="PTHR30096:SF0">
    <property type="entry name" value="4,5-DOPA DIOXYGENASE EXTRADIOL-LIKE PROTEIN"/>
    <property type="match status" value="1"/>
</dbReference>
<gene>
    <name evidence="7" type="ORF">P43SY_001564</name>
</gene>
<dbReference type="Proteomes" id="UP001209570">
    <property type="component" value="Unassembled WGS sequence"/>
</dbReference>
<evidence type="ECO:0000259" key="6">
    <source>
        <dbReference type="Pfam" id="PF02900"/>
    </source>
</evidence>
<organism evidence="7 8">
    <name type="scientific">Pythium insidiosum</name>
    <name type="common">Pythiosis disease agent</name>
    <dbReference type="NCBI Taxonomy" id="114742"/>
    <lineage>
        <taxon>Eukaryota</taxon>
        <taxon>Sar</taxon>
        <taxon>Stramenopiles</taxon>
        <taxon>Oomycota</taxon>
        <taxon>Peronosporomycetes</taxon>
        <taxon>Pythiales</taxon>
        <taxon>Pythiaceae</taxon>
        <taxon>Pythium</taxon>
    </lineage>
</organism>
<evidence type="ECO:0000313" key="8">
    <source>
        <dbReference type="Proteomes" id="UP001209570"/>
    </source>
</evidence>
<dbReference type="GO" id="GO:0008270">
    <property type="term" value="F:zinc ion binding"/>
    <property type="evidence" value="ECO:0007669"/>
    <property type="project" value="InterPro"/>
</dbReference>
<dbReference type="GO" id="GO:0008198">
    <property type="term" value="F:ferrous iron binding"/>
    <property type="evidence" value="ECO:0007669"/>
    <property type="project" value="InterPro"/>
</dbReference>
<comment type="similarity">
    <text evidence="2">Belongs to the DODA-type extradiol aromatic ring-opening dioxygenase family.</text>
</comment>
<dbReference type="EMBL" id="JAKCXM010000081">
    <property type="protein sequence ID" value="KAJ0403456.1"/>
    <property type="molecule type" value="Genomic_DNA"/>
</dbReference>
<feature type="domain" description="Extradiol ring-cleavage dioxygenase class III enzyme subunit B" evidence="6">
    <location>
        <begin position="34"/>
        <end position="251"/>
    </location>
</feature>